<dbReference type="PANTHER" id="PTHR42770:SF11">
    <property type="entry name" value="INNER MEMBRANE TRANSPORT PROTEIN YBAT"/>
    <property type="match status" value="1"/>
</dbReference>
<accession>A0A8D5U6I3</accession>
<name>A0A8D5U6I3_9CREN</name>
<gene>
    <name evidence="7" type="ORF">KN1_14490</name>
</gene>
<dbReference type="InterPro" id="IPR050367">
    <property type="entry name" value="APC_superfamily"/>
</dbReference>
<dbReference type="GO" id="GO:0022857">
    <property type="term" value="F:transmembrane transporter activity"/>
    <property type="evidence" value="ECO:0007669"/>
    <property type="project" value="InterPro"/>
</dbReference>
<feature type="transmembrane region" description="Helical" evidence="6">
    <location>
        <begin position="132"/>
        <end position="152"/>
    </location>
</feature>
<dbReference type="Gene3D" id="1.20.1740.10">
    <property type="entry name" value="Amino acid/polyamine transporter I"/>
    <property type="match status" value="1"/>
</dbReference>
<evidence type="ECO:0000256" key="3">
    <source>
        <dbReference type="ARBA" id="ARBA00022692"/>
    </source>
</evidence>
<sequence length="451" mass="48278">MLWRHIFNPITLYLYSQFFHNVKKKLSLFEATAIGLGNIIGAGIFVMAGSTIYLAGPSALVSFIITGLLAMSIGLNSAELASKYPETEGGVYSFAKLTMGDSVGFLVGWMRMISYSVSGAATALGFASYLQVPGLTFIIAGILILVLGVVYLTGLKLTSEIESVLVVVNILGLILFIAFALVSGKFNISHFTPIAPHGLYGILSASSLAFFAYSGFNTIATLTPDVEDGEKTVPRAIVISLVITSLLYIMVVFSMLYILPWQVYGQQGNPLSFALQRARAPLLIVLAVSATAVIATLTVTLSTIIATVRTLKQMAEDNLIPPILGKKESITTFIVISIMVSSLGLGNVEVIGLVSNFGTVFSYLTTALAVIISRRRGIMGSFRAPLYPYLQIMSILLSLVVIGALGEESLVLGVVSLLVGLVLHVIHVEINVVEKGKTLNPHGRIKREGRP</sequence>
<feature type="transmembrane region" description="Helical" evidence="6">
    <location>
        <begin position="194"/>
        <end position="216"/>
    </location>
</feature>
<comment type="subcellular location">
    <subcellularLocation>
        <location evidence="1">Cell membrane</location>
        <topology evidence="1">Multi-pass membrane protein</topology>
    </subcellularLocation>
</comment>
<dbReference type="PANTHER" id="PTHR42770">
    <property type="entry name" value="AMINO ACID TRANSPORTER-RELATED"/>
    <property type="match status" value="1"/>
</dbReference>
<keyword evidence="4 6" id="KW-1133">Transmembrane helix</keyword>
<feature type="transmembrane region" description="Helical" evidence="6">
    <location>
        <begin position="164"/>
        <end position="182"/>
    </location>
</feature>
<evidence type="ECO:0000256" key="4">
    <source>
        <dbReference type="ARBA" id="ARBA00022989"/>
    </source>
</evidence>
<dbReference type="EMBL" id="AP024597">
    <property type="protein sequence ID" value="BCU70152.1"/>
    <property type="molecule type" value="Genomic_DNA"/>
</dbReference>
<protein>
    <submittedName>
        <fullName evidence="7">Amino acid transporter</fullName>
    </submittedName>
</protein>
<feature type="transmembrane region" description="Helical" evidence="6">
    <location>
        <begin position="280"/>
        <end position="308"/>
    </location>
</feature>
<dbReference type="AlphaFoldDB" id="A0A8D5U6I3"/>
<dbReference type="GO" id="GO:0005886">
    <property type="term" value="C:plasma membrane"/>
    <property type="evidence" value="ECO:0007669"/>
    <property type="project" value="UniProtKB-SubCell"/>
</dbReference>
<feature type="transmembrane region" description="Helical" evidence="6">
    <location>
        <begin position="351"/>
        <end position="372"/>
    </location>
</feature>
<evidence type="ECO:0000256" key="2">
    <source>
        <dbReference type="ARBA" id="ARBA00022475"/>
    </source>
</evidence>
<feature type="transmembrane region" description="Helical" evidence="6">
    <location>
        <begin position="33"/>
        <end position="54"/>
    </location>
</feature>
<keyword evidence="2" id="KW-1003">Cell membrane</keyword>
<feature type="transmembrane region" description="Helical" evidence="6">
    <location>
        <begin position="60"/>
        <end position="82"/>
    </location>
</feature>
<keyword evidence="3 6" id="KW-0812">Transmembrane</keyword>
<feature type="transmembrane region" description="Helical" evidence="6">
    <location>
        <begin position="329"/>
        <end position="345"/>
    </location>
</feature>
<evidence type="ECO:0000313" key="8">
    <source>
        <dbReference type="Proteomes" id="UP000825123"/>
    </source>
</evidence>
<dbReference type="InterPro" id="IPR002293">
    <property type="entry name" value="AA/rel_permease1"/>
</dbReference>
<dbReference type="Proteomes" id="UP000825123">
    <property type="component" value="Chromosome"/>
</dbReference>
<evidence type="ECO:0000256" key="5">
    <source>
        <dbReference type="ARBA" id="ARBA00023136"/>
    </source>
</evidence>
<feature type="transmembrane region" description="Helical" evidence="6">
    <location>
        <begin position="103"/>
        <end position="126"/>
    </location>
</feature>
<feature type="transmembrane region" description="Helical" evidence="6">
    <location>
        <begin position="384"/>
        <end position="404"/>
    </location>
</feature>
<dbReference type="KEGG" id="csty:KN1_14490"/>
<feature type="transmembrane region" description="Helical" evidence="6">
    <location>
        <begin position="410"/>
        <end position="428"/>
    </location>
</feature>
<reference evidence="7 8" key="1">
    <citation type="submission" date="2021-04" db="EMBL/GenBank/DDBJ databases">
        <title>Complete genome sequence of Stygiolobus sp. KN-1.</title>
        <authorList>
            <person name="Nakamura K."/>
            <person name="Sakai H."/>
            <person name="Kurosawa N."/>
        </authorList>
    </citation>
    <scope>NUCLEOTIDE SEQUENCE [LARGE SCALE GENOMIC DNA]</scope>
    <source>
        <strain evidence="7 8">KN-1</strain>
    </source>
</reference>
<evidence type="ECO:0000313" key="7">
    <source>
        <dbReference type="EMBL" id="BCU70152.1"/>
    </source>
</evidence>
<organism evidence="7 8">
    <name type="scientific">Stygiolobus caldivivus</name>
    <dbReference type="NCBI Taxonomy" id="2824673"/>
    <lineage>
        <taxon>Archaea</taxon>
        <taxon>Thermoproteota</taxon>
        <taxon>Thermoprotei</taxon>
        <taxon>Sulfolobales</taxon>
        <taxon>Sulfolobaceae</taxon>
        <taxon>Stygiolobus</taxon>
    </lineage>
</organism>
<keyword evidence="5 6" id="KW-0472">Membrane</keyword>
<dbReference type="PIRSF" id="PIRSF006060">
    <property type="entry name" value="AA_transporter"/>
    <property type="match status" value="1"/>
</dbReference>
<evidence type="ECO:0000256" key="6">
    <source>
        <dbReference type="SAM" id="Phobius"/>
    </source>
</evidence>
<evidence type="ECO:0000256" key="1">
    <source>
        <dbReference type="ARBA" id="ARBA00004651"/>
    </source>
</evidence>
<proteinExistence type="predicted"/>
<dbReference type="Pfam" id="PF13520">
    <property type="entry name" value="AA_permease_2"/>
    <property type="match status" value="1"/>
</dbReference>
<feature type="transmembrane region" description="Helical" evidence="6">
    <location>
        <begin position="237"/>
        <end position="260"/>
    </location>
</feature>
<keyword evidence="8" id="KW-1185">Reference proteome</keyword>